<keyword evidence="5" id="KW-1185">Reference proteome</keyword>
<keyword evidence="1" id="KW-0343">GTPase activation</keyword>
<feature type="region of interest" description="Disordered" evidence="2">
    <location>
        <begin position="135"/>
        <end position="187"/>
    </location>
</feature>
<dbReference type="GO" id="GO:0005634">
    <property type="term" value="C:nucleus"/>
    <property type="evidence" value="ECO:0007669"/>
    <property type="project" value="InterPro"/>
</dbReference>
<feature type="compositionally biased region" description="Basic and acidic residues" evidence="2">
    <location>
        <begin position="135"/>
        <end position="146"/>
    </location>
</feature>
<dbReference type="PANTHER" id="PTHR10063:SF11">
    <property type="entry name" value="RHO GTPASE-ACTIVATING PROTEIN CG5521-RELATED"/>
    <property type="match status" value="1"/>
</dbReference>
<dbReference type="EMBL" id="ASPP01006730">
    <property type="protein sequence ID" value="ETO28314.1"/>
    <property type="molecule type" value="Genomic_DNA"/>
</dbReference>
<evidence type="ECO:0000313" key="5">
    <source>
        <dbReference type="Proteomes" id="UP000023152"/>
    </source>
</evidence>
<dbReference type="PANTHER" id="PTHR10063">
    <property type="entry name" value="TUBERIN"/>
    <property type="match status" value="1"/>
</dbReference>
<feature type="domain" description="Rap-GAP" evidence="3">
    <location>
        <begin position="319"/>
        <end position="524"/>
    </location>
</feature>
<evidence type="ECO:0000313" key="4">
    <source>
        <dbReference type="EMBL" id="ETO28314.1"/>
    </source>
</evidence>
<feature type="compositionally biased region" description="Polar residues" evidence="2">
    <location>
        <begin position="154"/>
        <end position="187"/>
    </location>
</feature>
<dbReference type="OrthoDB" id="19311at2759"/>
<dbReference type="FunFam" id="3.40.50.11210:FF:000001">
    <property type="entry name" value="Ral GTPase-activating protein subunit alpha-1 isoform 1"/>
    <property type="match status" value="1"/>
</dbReference>
<protein>
    <recommendedName>
        <fullName evidence="3">Rap-GAP domain-containing protein</fullName>
    </recommendedName>
</protein>
<sequence>MGDITEVPNLNRYLQGKPLFDYDLFSQADGLAQVLKYVESKLHGREKQEEVSSNANQTDTSTDGDDKTLKRRNNVFEQGLASANANKSTTDTGDEQPIRRYSALGALPRGTLSEQERGKLLSHLSNYDLEEKQLNDKSRLTRDRQSKNGHVSDYNYNATSEIADSRTSLTNSPSTTPALTGGSLSQEDNIIAASPKRMNELNLEMYPQGAMTCLNQFDCSRFLFSHLGLLTPGQVLGMGDFDFSFIETRNKSGASKSSTLQSRSPTLKVRSDTDANELLGWDSAVQKIDVERYQLQLQEQLLGIIPIQEAETLHKRLDLMDRAQNTTREFHKIGVEFVGRDQDQQHDILGNNEGSYCYEKLIDDLGWIIDLSVHEGFVGGLSVGSSGRYACYYGTGTYEMIFHVATRMLTREGDTRHTERKRHVANDHVNIVWTEHTRTYLPDTISTDFNTVNIVIYPLQNGLFRIQIHKKGNVANFGPLTNNMVVRQHVLAPLVRLTALEANRTVQFCLKKKEILLLFLSHLD</sequence>
<organism evidence="4 5">
    <name type="scientific">Reticulomyxa filosa</name>
    <dbReference type="NCBI Taxonomy" id="46433"/>
    <lineage>
        <taxon>Eukaryota</taxon>
        <taxon>Sar</taxon>
        <taxon>Rhizaria</taxon>
        <taxon>Retaria</taxon>
        <taxon>Foraminifera</taxon>
        <taxon>Monothalamids</taxon>
        <taxon>Reticulomyxidae</taxon>
        <taxon>Reticulomyxa</taxon>
    </lineage>
</organism>
<dbReference type="InterPro" id="IPR000331">
    <property type="entry name" value="Rap/Ran_GAP_dom"/>
</dbReference>
<proteinExistence type="predicted"/>
<name>X6NRG0_RETFI</name>
<feature type="region of interest" description="Disordered" evidence="2">
    <location>
        <begin position="44"/>
        <end position="99"/>
    </location>
</feature>
<reference evidence="4 5" key="1">
    <citation type="journal article" date="2013" name="Curr. Biol.">
        <title>The Genome of the Foraminiferan Reticulomyxa filosa.</title>
        <authorList>
            <person name="Glockner G."/>
            <person name="Hulsmann N."/>
            <person name="Schleicher M."/>
            <person name="Noegel A.A."/>
            <person name="Eichinger L."/>
            <person name="Gallinger C."/>
            <person name="Pawlowski J."/>
            <person name="Sierra R."/>
            <person name="Euteneuer U."/>
            <person name="Pillet L."/>
            <person name="Moustafa A."/>
            <person name="Platzer M."/>
            <person name="Groth M."/>
            <person name="Szafranski K."/>
            <person name="Schliwa M."/>
        </authorList>
    </citation>
    <scope>NUCLEOTIDE SEQUENCE [LARGE SCALE GENOMIC DNA]</scope>
</reference>
<dbReference type="SUPFAM" id="SSF111347">
    <property type="entry name" value="Rap/Ran-GAP"/>
    <property type="match status" value="1"/>
</dbReference>
<dbReference type="GO" id="GO:0051056">
    <property type="term" value="P:regulation of small GTPase mediated signal transduction"/>
    <property type="evidence" value="ECO:0007669"/>
    <property type="project" value="InterPro"/>
</dbReference>
<feature type="compositionally biased region" description="Polar residues" evidence="2">
    <location>
        <begin position="51"/>
        <end position="61"/>
    </location>
</feature>
<evidence type="ECO:0000256" key="1">
    <source>
        <dbReference type="ARBA" id="ARBA00022468"/>
    </source>
</evidence>
<dbReference type="Pfam" id="PF02145">
    <property type="entry name" value="Rap_GAP"/>
    <property type="match status" value="1"/>
</dbReference>
<feature type="compositionally biased region" description="Polar residues" evidence="2">
    <location>
        <begin position="81"/>
        <end position="91"/>
    </location>
</feature>
<evidence type="ECO:0000256" key="2">
    <source>
        <dbReference type="SAM" id="MobiDB-lite"/>
    </source>
</evidence>
<dbReference type="Gene3D" id="3.40.50.11210">
    <property type="entry name" value="Rap/Ran-GAP"/>
    <property type="match status" value="1"/>
</dbReference>
<dbReference type="InterPro" id="IPR035974">
    <property type="entry name" value="Rap/Ran-GAP_sf"/>
</dbReference>
<dbReference type="PROSITE" id="PS50085">
    <property type="entry name" value="RAPGAP"/>
    <property type="match status" value="1"/>
</dbReference>
<gene>
    <name evidence="4" type="ORF">RFI_08821</name>
</gene>
<dbReference type="GO" id="GO:0005737">
    <property type="term" value="C:cytoplasm"/>
    <property type="evidence" value="ECO:0007669"/>
    <property type="project" value="TreeGrafter"/>
</dbReference>
<accession>X6NRG0</accession>
<comment type="caution">
    <text evidence="4">The sequence shown here is derived from an EMBL/GenBank/DDBJ whole genome shotgun (WGS) entry which is preliminary data.</text>
</comment>
<dbReference type="Proteomes" id="UP000023152">
    <property type="component" value="Unassembled WGS sequence"/>
</dbReference>
<dbReference type="InterPro" id="IPR027107">
    <property type="entry name" value="Tuberin/Ral-act_asu"/>
</dbReference>
<dbReference type="AlphaFoldDB" id="X6NRG0"/>
<evidence type="ECO:0000259" key="3">
    <source>
        <dbReference type="PROSITE" id="PS50085"/>
    </source>
</evidence>
<dbReference type="GO" id="GO:0005096">
    <property type="term" value="F:GTPase activator activity"/>
    <property type="evidence" value="ECO:0007669"/>
    <property type="project" value="UniProtKB-KW"/>
</dbReference>